<reference evidence="1 2" key="1">
    <citation type="submission" date="2024-01" db="EMBL/GenBank/DDBJ databases">
        <title>The genomes of 5 underutilized Papilionoideae crops provide insights into root nodulation and disease resistanc.</title>
        <authorList>
            <person name="Jiang F."/>
        </authorList>
    </citation>
    <scope>NUCLEOTIDE SEQUENCE [LARGE SCALE GENOMIC DNA]</scope>
    <source>
        <strain evidence="1">LVBAO_FW01</strain>
        <tissue evidence="1">Leaves</tissue>
    </source>
</reference>
<protein>
    <submittedName>
        <fullName evidence="1">Uncharacterized protein</fullName>
    </submittedName>
</protein>
<dbReference type="EMBL" id="JAYMYQ010000003">
    <property type="protein sequence ID" value="KAK7345370.1"/>
    <property type="molecule type" value="Genomic_DNA"/>
</dbReference>
<name>A0AAN9LZN6_CANGL</name>
<keyword evidence="2" id="KW-1185">Reference proteome</keyword>
<dbReference type="AlphaFoldDB" id="A0AAN9LZN6"/>
<gene>
    <name evidence="1" type="ORF">VNO77_15973</name>
</gene>
<dbReference type="Proteomes" id="UP001367508">
    <property type="component" value="Unassembled WGS sequence"/>
</dbReference>
<proteinExistence type="predicted"/>
<sequence length="138" mass="15299">MDPHTEQEGLEFGYEGFYSHYSKALNHGKFERDKGRDGKYQSTIAQALLDMVSNKEASEITTILIIASAGGVGIVARCTFRGSKIGPDVVGTLGRHQIIYWECMPKSWASLLFNFLGSSVPDVPIRSSIEPKFNKWAV</sequence>
<organism evidence="1 2">
    <name type="scientific">Canavalia gladiata</name>
    <name type="common">Sword bean</name>
    <name type="synonym">Dolichos gladiatus</name>
    <dbReference type="NCBI Taxonomy" id="3824"/>
    <lineage>
        <taxon>Eukaryota</taxon>
        <taxon>Viridiplantae</taxon>
        <taxon>Streptophyta</taxon>
        <taxon>Embryophyta</taxon>
        <taxon>Tracheophyta</taxon>
        <taxon>Spermatophyta</taxon>
        <taxon>Magnoliopsida</taxon>
        <taxon>eudicotyledons</taxon>
        <taxon>Gunneridae</taxon>
        <taxon>Pentapetalae</taxon>
        <taxon>rosids</taxon>
        <taxon>fabids</taxon>
        <taxon>Fabales</taxon>
        <taxon>Fabaceae</taxon>
        <taxon>Papilionoideae</taxon>
        <taxon>50 kb inversion clade</taxon>
        <taxon>NPAAA clade</taxon>
        <taxon>indigoferoid/millettioid clade</taxon>
        <taxon>Phaseoleae</taxon>
        <taxon>Canavalia</taxon>
    </lineage>
</organism>
<evidence type="ECO:0000313" key="1">
    <source>
        <dbReference type="EMBL" id="KAK7345370.1"/>
    </source>
</evidence>
<evidence type="ECO:0000313" key="2">
    <source>
        <dbReference type="Proteomes" id="UP001367508"/>
    </source>
</evidence>
<comment type="caution">
    <text evidence="1">The sequence shown here is derived from an EMBL/GenBank/DDBJ whole genome shotgun (WGS) entry which is preliminary data.</text>
</comment>
<accession>A0AAN9LZN6</accession>